<dbReference type="Proteomes" id="UP000003277">
    <property type="component" value="Unassembled WGS sequence"/>
</dbReference>
<reference evidence="2 3" key="1">
    <citation type="submission" date="2011-11" db="EMBL/GenBank/DDBJ databases">
        <title>The Genome Sequence of Dialister succinatiphilus YIT 11850.</title>
        <authorList>
            <consortium name="The Broad Institute Genome Sequencing Platform"/>
            <person name="Earl A."/>
            <person name="Ward D."/>
            <person name="Feldgarden M."/>
            <person name="Gevers D."/>
            <person name="Morotomi M."/>
            <person name="Young S.K."/>
            <person name="Zeng Q."/>
            <person name="Gargeya S."/>
            <person name="Fitzgerald M."/>
            <person name="Haas B."/>
            <person name="Abouelleil A."/>
            <person name="Alvarado L."/>
            <person name="Arachchi H.M."/>
            <person name="Berlin A."/>
            <person name="Brown A."/>
            <person name="Chapman S.B."/>
            <person name="Dunbar C."/>
            <person name="Gearin G."/>
            <person name="Goldberg J."/>
            <person name="Griggs A."/>
            <person name="Gujja S."/>
            <person name="Heiman D."/>
            <person name="Howarth C."/>
            <person name="Lui A."/>
            <person name="MacDonald P.J.P."/>
            <person name="Montmayeur A."/>
            <person name="Murphy C."/>
            <person name="Neiman D."/>
            <person name="Pearson M."/>
            <person name="Priest M."/>
            <person name="Roberts A."/>
            <person name="Saif S."/>
            <person name="Shea T."/>
            <person name="Sisk P."/>
            <person name="Stolte C."/>
            <person name="Sykes S."/>
            <person name="Wortman J."/>
            <person name="Nusbaum C."/>
            <person name="Birren B."/>
        </authorList>
    </citation>
    <scope>NUCLEOTIDE SEQUENCE [LARGE SCALE GENOMIC DNA]</scope>
    <source>
        <strain evidence="2 3">YIT 11850</strain>
    </source>
</reference>
<comment type="similarity">
    <text evidence="1">Belongs to the UPF0236 family.</text>
</comment>
<dbReference type="EMBL" id="ADLT01000050">
    <property type="protein sequence ID" value="EHO62574.1"/>
    <property type="molecule type" value="Genomic_DNA"/>
</dbReference>
<evidence type="ECO:0008006" key="4">
    <source>
        <dbReference type="Google" id="ProtNLM"/>
    </source>
</evidence>
<dbReference type="RefSeq" id="WP_008860028.1">
    <property type="nucleotide sequence ID" value="NZ_JH591188.1"/>
</dbReference>
<organism evidence="2 3">
    <name type="scientific">Dialister succinatiphilus YIT 11850</name>
    <dbReference type="NCBI Taxonomy" id="742743"/>
    <lineage>
        <taxon>Bacteria</taxon>
        <taxon>Bacillati</taxon>
        <taxon>Bacillota</taxon>
        <taxon>Negativicutes</taxon>
        <taxon>Veillonellales</taxon>
        <taxon>Veillonellaceae</taxon>
        <taxon>Dialister</taxon>
    </lineage>
</organism>
<dbReference type="eggNOG" id="ENOG5032QXP">
    <property type="taxonomic scope" value="Bacteria"/>
</dbReference>
<name>H1D1P6_9FIRM</name>
<evidence type="ECO:0000313" key="2">
    <source>
        <dbReference type="EMBL" id="EHO62574.1"/>
    </source>
</evidence>
<proteinExistence type="inferred from homology"/>
<accession>H1D1P6</accession>
<sequence length="241" mass="27435">MDIITKTGEIWSENAIGAVISIIKESDDSIESERKLTHWLEEMNCQLIAMALGRIDAELYQIYKAQGWRVARRDSRTIYCRYGELTYTRRLLQKEGKNFYPLDRKMGFEPRKHYSLGMIERIVEAVAITTSRSASELLQSLAGITISHQSVISLKNYAGEKAKTYEKALAEEEKVEKPTQPEIIAIEGDGIVLKNKEKGGVSEVHRLQVYEGVRKNGNRTELVGLRCFASTSRKELFAMVR</sequence>
<feature type="non-terminal residue" evidence="2">
    <location>
        <position position="241"/>
    </location>
</feature>
<keyword evidence="3" id="KW-1185">Reference proteome</keyword>
<comment type="caution">
    <text evidence="2">The sequence shown here is derived from an EMBL/GenBank/DDBJ whole genome shotgun (WGS) entry which is preliminary data.</text>
</comment>
<dbReference type="HOGENOM" id="CLU_1291351_0_0_9"/>
<dbReference type="AlphaFoldDB" id="H1D1P6"/>
<evidence type="ECO:0000256" key="1">
    <source>
        <dbReference type="ARBA" id="ARBA00006539"/>
    </source>
</evidence>
<dbReference type="InterPro" id="IPR009620">
    <property type="entry name" value="UPF0236"/>
</dbReference>
<dbReference type="Pfam" id="PF06782">
    <property type="entry name" value="UPF0236"/>
    <property type="match status" value="1"/>
</dbReference>
<gene>
    <name evidence="2" type="ORF">HMPREF9453_01534</name>
</gene>
<protein>
    <recommendedName>
        <fullName evidence="4">Mutator family transposase</fullName>
    </recommendedName>
</protein>
<evidence type="ECO:0000313" key="3">
    <source>
        <dbReference type="Proteomes" id="UP000003277"/>
    </source>
</evidence>